<dbReference type="EMBL" id="CAJVPU010014107">
    <property type="protein sequence ID" value="CAG8637537.1"/>
    <property type="molecule type" value="Genomic_DNA"/>
</dbReference>
<sequence>NTSLINNSIVSNTTKTNLSRLSTPTKQITSTLNLLAISNTTTTIATSSTNINHKTIFFYWLLLQTRPPKQYLEA</sequence>
<evidence type="ECO:0000313" key="2">
    <source>
        <dbReference type="Proteomes" id="UP000789702"/>
    </source>
</evidence>
<proteinExistence type="predicted"/>
<dbReference type="Proteomes" id="UP000789702">
    <property type="component" value="Unassembled WGS sequence"/>
</dbReference>
<feature type="non-terminal residue" evidence="1">
    <location>
        <position position="1"/>
    </location>
</feature>
<reference evidence="1" key="1">
    <citation type="submission" date="2021-06" db="EMBL/GenBank/DDBJ databases">
        <authorList>
            <person name="Kallberg Y."/>
            <person name="Tangrot J."/>
            <person name="Rosling A."/>
        </authorList>
    </citation>
    <scope>NUCLEOTIDE SEQUENCE</scope>
    <source>
        <strain evidence="1">IL203A</strain>
    </source>
</reference>
<evidence type="ECO:0000313" key="1">
    <source>
        <dbReference type="EMBL" id="CAG8637537.1"/>
    </source>
</evidence>
<protein>
    <submittedName>
        <fullName evidence="1">13256_t:CDS:1</fullName>
    </submittedName>
</protein>
<gene>
    <name evidence="1" type="ORF">DHETER_LOCUS8681</name>
</gene>
<accession>A0ACA9NA52</accession>
<organism evidence="1 2">
    <name type="scientific">Dentiscutata heterogama</name>
    <dbReference type="NCBI Taxonomy" id="1316150"/>
    <lineage>
        <taxon>Eukaryota</taxon>
        <taxon>Fungi</taxon>
        <taxon>Fungi incertae sedis</taxon>
        <taxon>Mucoromycota</taxon>
        <taxon>Glomeromycotina</taxon>
        <taxon>Glomeromycetes</taxon>
        <taxon>Diversisporales</taxon>
        <taxon>Gigasporaceae</taxon>
        <taxon>Dentiscutata</taxon>
    </lineage>
</organism>
<name>A0ACA9NA52_9GLOM</name>
<comment type="caution">
    <text evidence="1">The sequence shown here is derived from an EMBL/GenBank/DDBJ whole genome shotgun (WGS) entry which is preliminary data.</text>
</comment>
<keyword evidence="2" id="KW-1185">Reference proteome</keyword>